<dbReference type="RefSeq" id="WP_145108040.1">
    <property type="nucleotide sequence ID" value="NZ_CP036349.1"/>
</dbReference>
<sequence length="224" mass="23304" precursor="true">MRSARLAVFCVALLSSPAFGQLSTFFPRNGLVGLNAPDSHLAMVVADSDEGLLVSPLSEFDLGVSIMTPVYGDSYGPPLLRSLTEAPHQLDNGDYAVAVGLVRFDPAIPTFFVLESFLQLRLAGSSATALTGVAGTPNNIGDPYTFLDDTIVSLGGLASVATAEGLWSSPTDYIEFSPSDALVFSLSSSPAGPQDWIGSVFPEPGTASLVALAVLGPALGLRRR</sequence>
<reference evidence="2 3" key="1">
    <citation type="submission" date="2019-02" db="EMBL/GenBank/DDBJ databases">
        <title>Deep-cultivation of Planctomycetes and their phenomic and genomic characterization uncovers novel biology.</title>
        <authorList>
            <person name="Wiegand S."/>
            <person name="Jogler M."/>
            <person name="Boedeker C."/>
            <person name="Pinto D."/>
            <person name="Vollmers J."/>
            <person name="Rivas-Marin E."/>
            <person name="Kohn T."/>
            <person name="Peeters S.H."/>
            <person name="Heuer A."/>
            <person name="Rast P."/>
            <person name="Oberbeckmann S."/>
            <person name="Bunk B."/>
            <person name="Jeske O."/>
            <person name="Meyerdierks A."/>
            <person name="Storesund J.E."/>
            <person name="Kallscheuer N."/>
            <person name="Luecker S."/>
            <person name="Lage O.M."/>
            <person name="Pohl T."/>
            <person name="Merkel B.J."/>
            <person name="Hornburger P."/>
            <person name="Mueller R.-W."/>
            <person name="Bruemmer F."/>
            <person name="Labrenz M."/>
            <person name="Spormann A.M."/>
            <person name="Op den Camp H."/>
            <person name="Overmann J."/>
            <person name="Amann R."/>
            <person name="Jetten M.S.M."/>
            <person name="Mascher T."/>
            <person name="Medema M.H."/>
            <person name="Devos D.P."/>
            <person name="Kaster A.-K."/>
            <person name="Ovreas L."/>
            <person name="Rohde M."/>
            <person name="Galperin M.Y."/>
            <person name="Jogler C."/>
        </authorList>
    </citation>
    <scope>NUCLEOTIDE SEQUENCE [LARGE SCALE GENOMIC DNA]</scope>
    <source>
        <strain evidence="2 3">Spa11</strain>
    </source>
</reference>
<evidence type="ECO:0000313" key="2">
    <source>
        <dbReference type="EMBL" id="QDV72578.1"/>
    </source>
</evidence>
<feature type="chain" id="PRO_5022091702" description="PEP-CTERM protein-sorting domain-containing protein" evidence="1">
    <location>
        <begin position="21"/>
        <end position="224"/>
    </location>
</feature>
<accession>A0A518K450</accession>
<name>A0A518K450_9BACT</name>
<keyword evidence="1" id="KW-0732">Signal</keyword>
<proteinExistence type="predicted"/>
<protein>
    <recommendedName>
        <fullName evidence="4">PEP-CTERM protein-sorting domain-containing protein</fullName>
    </recommendedName>
</protein>
<evidence type="ECO:0000256" key="1">
    <source>
        <dbReference type="SAM" id="SignalP"/>
    </source>
</evidence>
<evidence type="ECO:0000313" key="3">
    <source>
        <dbReference type="Proteomes" id="UP000316426"/>
    </source>
</evidence>
<keyword evidence="3" id="KW-1185">Reference proteome</keyword>
<gene>
    <name evidence="2" type="ORF">Spa11_07570</name>
</gene>
<dbReference type="AlphaFoldDB" id="A0A518K450"/>
<evidence type="ECO:0008006" key="4">
    <source>
        <dbReference type="Google" id="ProtNLM"/>
    </source>
</evidence>
<organism evidence="2 3">
    <name type="scientific">Botrimarina mediterranea</name>
    <dbReference type="NCBI Taxonomy" id="2528022"/>
    <lineage>
        <taxon>Bacteria</taxon>
        <taxon>Pseudomonadati</taxon>
        <taxon>Planctomycetota</taxon>
        <taxon>Planctomycetia</taxon>
        <taxon>Pirellulales</taxon>
        <taxon>Lacipirellulaceae</taxon>
        <taxon>Botrimarina</taxon>
    </lineage>
</organism>
<dbReference type="EMBL" id="CP036349">
    <property type="protein sequence ID" value="QDV72578.1"/>
    <property type="molecule type" value="Genomic_DNA"/>
</dbReference>
<dbReference type="Proteomes" id="UP000316426">
    <property type="component" value="Chromosome"/>
</dbReference>
<feature type="signal peptide" evidence="1">
    <location>
        <begin position="1"/>
        <end position="20"/>
    </location>
</feature>
<dbReference type="KEGG" id="bmei:Spa11_07570"/>